<dbReference type="InterPro" id="IPR036298">
    <property type="entry name" value="Chalcone_isomerase_sf"/>
</dbReference>
<dbReference type="Pfam" id="PF16035">
    <property type="entry name" value="Chalcone_2"/>
    <property type="match status" value="1"/>
</dbReference>
<evidence type="ECO:0000256" key="2">
    <source>
        <dbReference type="SAM" id="Phobius"/>
    </source>
</evidence>
<dbReference type="Proteomes" id="UP000251960">
    <property type="component" value="Chromosome 5"/>
</dbReference>
<dbReference type="AlphaFoldDB" id="A0A3L6ERJ1"/>
<accession>A0A3L6ERJ1</accession>
<dbReference type="EMBL" id="NCVQ01000006">
    <property type="protein sequence ID" value="PWZ23450.1"/>
    <property type="molecule type" value="Genomic_DNA"/>
</dbReference>
<comment type="caution">
    <text evidence="4">The sequence shown here is derived from an EMBL/GenBank/DDBJ whole genome shotgun (WGS) entry which is preliminary data.</text>
</comment>
<sequence>MKDWSIFSKLDHNGGYLPRFPMDSPISPISHDIGLRLVSQVGNLVECSFQHPRHICATGSGAVQEAFSCFNKFAGAFYFWFSRASNPKLFQRLSAAAGSSSRACRSHIKQVTSCLQHLPGLEFGSQLREDHAVQVLLARLASATFGRLWTEVEERHACNILMLAAATVIPPFENISPKMLAASMALRKDRGNIEPTEQSYSEENRPGCACVAVPRVLLPEDATEPTTGIKFPTVLEDNSNLTTEVLVGMGFRSMRIMRVKNLNLYAFGLCSYCLIIAFWLLTVGAVFPLPAEFLLCYIGIFSDIQPDSVCKKLGPKYAYIPDAELKDHPDFYEDLLRENIDMTVRLVVSYNGLSIGTVRDAFEKSLGFRLQKMNPNTDYGCLKTFGSCFSEDIRIPAGTKIDFRQTSDGQLITEIDGKQIGTVQSKDLCRAFFDMYIGDPPVSVETKQDIAQNVAGLIRRC</sequence>
<dbReference type="SUPFAM" id="SSF54626">
    <property type="entry name" value="Chalcone isomerase"/>
    <property type="match status" value="2"/>
</dbReference>
<reference evidence="4" key="1">
    <citation type="journal article" date="2018" name="Nat. Genet.">
        <title>Extensive intraspecific gene order and gene structural variations between Mo17 and other maize genomes.</title>
        <authorList>
            <person name="Sun S."/>
            <person name="Zhou Y."/>
            <person name="Chen J."/>
            <person name="Shi J."/>
            <person name="Zhao H."/>
            <person name="Zhao H."/>
            <person name="Song W."/>
            <person name="Zhang M."/>
            <person name="Cui Y."/>
            <person name="Dong X."/>
            <person name="Liu H."/>
            <person name="Ma X."/>
            <person name="Jiao Y."/>
            <person name="Wang B."/>
            <person name="Wei X."/>
            <person name="Stein J.C."/>
            <person name="Glaubitz J.C."/>
            <person name="Lu F."/>
            <person name="Yu G."/>
            <person name="Liang C."/>
            <person name="Fengler K."/>
            <person name="Li B."/>
            <person name="Rafalski A."/>
            <person name="Schnable P.S."/>
            <person name="Ware D.H."/>
            <person name="Buckler E.S."/>
            <person name="Lai J."/>
        </authorList>
    </citation>
    <scope>NUCLEOTIDE SEQUENCE [LARGE SCALE GENOMIC DNA]</scope>
    <source>
        <tissue evidence="4">Seedling</tissue>
    </source>
</reference>
<proteinExistence type="predicted"/>
<gene>
    <name evidence="4" type="primary">FAP2_0</name>
    <name evidence="4" type="ORF">Zm00014a_014795</name>
</gene>
<evidence type="ECO:0000256" key="1">
    <source>
        <dbReference type="ARBA" id="ARBA00024426"/>
    </source>
</evidence>
<dbReference type="PANTHER" id="PTHR47284:SF3">
    <property type="entry name" value="FATTY-ACID-BINDING PROTEIN 2"/>
    <property type="match status" value="1"/>
</dbReference>
<evidence type="ECO:0000259" key="3">
    <source>
        <dbReference type="Pfam" id="PF16035"/>
    </source>
</evidence>
<keyword evidence="2" id="KW-0812">Transmembrane</keyword>
<dbReference type="Gene3D" id="3.50.70.10">
    <property type="match status" value="1"/>
</dbReference>
<evidence type="ECO:0000313" key="4">
    <source>
        <dbReference type="EMBL" id="PWZ23450.1"/>
    </source>
</evidence>
<dbReference type="InterPro" id="IPR016088">
    <property type="entry name" value="Chalcone_isomerase_3-sand"/>
</dbReference>
<organism evidence="4">
    <name type="scientific">Zea mays</name>
    <name type="common">Maize</name>
    <dbReference type="NCBI Taxonomy" id="4577"/>
    <lineage>
        <taxon>Eukaryota</taxon>
        <taxon>Viridiplantae</taxon>
        <taxon>Streptophyta</taxon>
        <taxon>Embryophyta</taxon>
        <taxon>Tracheophyta</taxon>
        <taxon>Spermatophyta</taxon>
        <taxon>Magnoliopsida</taxon>
        <taxon>Liliopsida</taxon>
        <taxon>Poales</taxon>
        <taxon>Poaceae</taxon>
        <taxon>PACMAD clade</taxon>
        <taxon>Panicoideae</taxon>
        <taxon>Andropogonodae</taxon>
        <taxon>Andropogoneae</taxon>
        <taxon>Tripsacinae</taxon>
        <taxon>Zea</taxon>
    </lineage>
</organism>
<dbReference type="GO" id="GO:0016872">
    <property type="term" value="F:intramolecular lyase activity"/>
    <property type="evidence" value="ECO:0007669"/>
    <property type="project" value="InterPro"/>
</dbReference>
<feature type="domain" description="Chalcone isomerase" evidence="3">
    <location>
        <begin position="328"/>
        <end position="451"/>
    </location>
</feature>
<keyword evidence="2" id="KW-0472">Membrane</keyword>
<name>A0A3L6ERJ1_MAIZE</name>
<dbReference type="ExpressionAtlas" id="A0A3L6ERJ1">
    <property type="expression patterns" value="baseline and differential"/>
</dbReference>
<protein>
    <recommendedName>
        <fullName evidence="1">Chalcone--flavanone isomerase</fullName>
    </recommendedName>
</protein>
<dbReference type="PANTHER" id="PTHR47284">
    <property type="entry name" value="FATTY-ACID-BINDING PROTEIN 2"/>
    <property type="match status" value="1"/>
</dbReference>
<keyword evidence="2" id="KW-1133">Transmembrane helix</keyword>
<dbReference type="InterPro" id="IPR016087">
    <property type="entry name" value="Chalcone_isomerase"/>
</dbReference>
<feature type="transmembrane region" description="Helical" evidence="2">
    <location>
        <begin position="262"/>
        <end position="287"/>
    </location>
</feature>